<feature type="transmembrane region" description="Helical" evidence="1">
    <location>
        <begin position="81"/>
        <end position="104"/>
    </location>
</feature>
<accession>A0AA36MD90</accession>
<proteinExistence type="predicted"/>
<dbReference type="Proteomes" id="UP001176961">
    <property type="component" value="Unassembled WGS sequence"/>
</dbReference>
<keyword evidence="1" id="KW-0812">Transmembrane</keyword>
<dbReference type="GO" id="GO:0050658">
    <property type="term" value="P:RNA transport"/>
    <property type="evidence" value="ECO:0007669"/>
    <property type="project" value="InterPro"/>
</dbReference>
<dbReference type="InterPro" id="IPR033759">
    <property type="entry name" value="Sid-5"/>
</dbReference>
<dbReference type="AlphaFoldDB" id="A0AA36MD90"/>
<keyword evidence="1" id="KW-0472">Membrane</keyword>
<keyword evidence="1" id="KW-1133">Transmembrane helix</keyword>
<name>A0AA36MD90_CYLNA</name>
<organism evidence="2 3">
    <name type="scientific">Cylicocyclus nassatus</name>
    <name type="common">Nematode worm</name>
    <dbReference type="NCBI Taxonomy" id="53992"/>
    <lineage>
        <taxon>Eukaryota</taxon>
        <taxon>Metazoa</taxon>
        <taxon>Ecdysozoa</taxon>
        <taxon>Nematoda</taxon>
        <taxon>Chromadorea</taxon>
        <taxon>Rhabditida</taxon>
        <taxon>Rhabditina</taxon>
        <taxon>Rhabditomorpha</taxon>
        <taxon>Strongyloidea</taxon>
        <taxon>Strongylidae</taxon>
        <taxon>Cylicocyclus</taxon>
    </lineage>
</organism>
<dbReference type="Pfam" id="PF17204">
    <property type="entry name" value="Sid-5"/>
    <property type="match status" value="1"/>
</dbReference>
<evidence type="ECO:0000313" key="2">
    <source>
        <dbReference type="EMBL" id="CAJ0608839.1"/>
    </source>
</evidence>
<evidence type="ECO:0000313" key="3">
    <source>
        <dbReference type="Proteomes" id="UP001176961"/>
    </source>
</evidence>
<reference evidence="2" key="1">
    <citation type="submission" date="2023-07" db="EMBL/GenBank/DDBJ databases">
        <authorList>
            <consortium name="CYATHOMIX"/>
        </authorList>
    </citation>
    <scope>NUCLEOTIDE SEQUENCE</scope>
    <source>
        <strain evidence="2">N/A</strain>
    </source>
</reference>
<protein>
    <submittedName>
        <fullName evidence="2">Uncharacterized protein</fullName>
    </submittedName>
</protein>
<dbReference type="EMBL" id="CATQJL010000326">
    <property type="protein sequence ID" value="CAJ0608839.1"/>
    <property type="molecule type" value="Genomic_DNA"/>
</dbReference>
<gene>
    <name evidence="2" type="ORF">CYNAS_LOCUS20822</name>
</gene>
<comment type="caution">
    <text evidence="2">The sequence shown here is derived from an EMBL/GenBank/DDBJ whole genome shotgun (WGS) entry which is preliminary data.</text>
</comment>
<sequence length="138" mass="15510">MTRSLGKILGFQTFVKTLSGHVYKPENQLPARGRNLSSESANSLHLIDNLPSVESTYYGMDFWMNETNTKHCGAKIRACHALSVILGATVALLLISNIATIIYVKRRPIYRLVRRLFGSMDDEMRDNLVTSDYSVVQS</sequence>
<dbReference type="GO" id="GO:0035194">
    <property type="term" value="P:regulatory ncRNA-mediated post-transcriptional gene silencing"/>
    <property type="evidence" value="ECO:0007669"/>
    <property type="project" value="InterPro"/>
</dbReference>
<dbReference type="GO" id="GO:0005770">
    <property type="term" value="C:late endosome"/>
    <property type="evidence" value="ECO:0007669"/>
    <property type="project" value="InterPro"/>
</dbReference>
<keyword evidence="3" id="KW-1185">Reference proteome</keyword>
<evidence type="ECO:0000256" key="1">
    <source>
        <dbReference type="SAM" id="Phobius"/>
    </source>
</evidence>